<dbReference type="Pfam" id="PF21293">
    <property type="entry name" value="RNAseD_HRDC_C"/>
    <property type="match status" value="1"/>
</dbReference>
<comment type="cofactor">
    <cofactor evidence="6">
        <name>a divalent metal cation</name>
        <dbReference type="ChEBI" id="CHEBI:60240"/>
    </cofactor>
</comment>
<evidence type="ECO:0000256" key="5">
    <source>
        <dbReference type="ARBA" id="ARBA00022839"/>
    </source>
</evidence>
<evidence type="ECO:0000313" key="9">
    <source>
        <dbReference type="Proteomes" id="UP001352533"/>
    </source>
</evidence>
<dbReference type="SMART" id="SM00341">
    <property type="entry name" value="HRDC"/>
    <property type="match status" value="1"/>
</dbReference>
<evidence type="ECO:0000256" key="6">
    <source>
        <dbReference type="HAMAP-Rule" id="MF_01899"/>
    </source>
</evidence>
<keyword evidence="2 6" id="KW-0819">tRNA processing</keyword>
<sequence length="383" mass="43699">MCSMIKEIHFPPLFQMVESDQALAAACQKAAQCDYIALDTEFIRIRTFYPKLGLIQLYDGQTVSLIDPSKISDFSPFIQLLVNPRIVKVLHACKEDLEIFNHYFQQVPTPIVDTQVVAHFLGFGASAGFAGLVEHFFQLKLDKGASRTDWLARPLSDSQCRYAAADVWYLLPLHQQLDQQLAQSPWQSAVQFECENLVKNSQQSKSADMAYLDIANGWRLNAQELMRLKLLAKWRYAEAIKRDLALNFVVKAEHLWLLAKNDPKNTSQLLELGLTTAEVRIHGKKMLQILDKAMRSSVEDYPATISRLADDERYRPALKALQHCLKEITPANLPADVLATKRSLEGLMKWSWIKQQDPNQLPLLLQGWRAEYGQKLLQSLQNF</sequence>
<dbReference type="HAMAP" id="MF_01899">
    <property type="entry name" value="RNase_D"/>
    <property type="match status" value="1"/>
</dbReference>
<evidence type="ECO:0000256" key="3">
    <source>
        <dbReference type="ARBA" id="ARBA00022722"/>
    </source>
</evidence>
<name>A0ABU7QMJ1_AVIPA</name>
<dbReference type="PANTHER" id="PTHR47649">
    <property type="entry name" value="RIBONUCLEASE D"/>
    <property type="match status" value="1"/>
</dbReference>
<dbReference type="GO" id="GO:0033890">
    <property type="term" value="F:ribonuclease D activity"/>
    <property type="evidence" value="ECO:0007669"/>
    <property type="project" value="UniProtKB-EC"/>
</dbReference>
<comment type="similarity">
    <text evidence="6">Belongs to the RNase D family.</text>
</comment>
<gene>
    <name evidence="6 8" type="primary">rnd</name>
    <name evidence="8" type="ORF">M5S25_00860</name>
</gene>
<dbReference type="Gene3D" id="1.10.150.80">
    <property type="entry name" value="HRDC domain"/>
    <property type="match status" value="2"/>
</dbReference>
<dbReference type="NCBIfam" id="TIGR01388">
    <property type="entry name" value="rnd"/>
    <property type="match status" value="1"/>
</dbReference>
<keyword evidence="4 6" id="KW-0378">Hydrolase</keyword>
<dbReference type="Proteomes" id="UP001352533">
    <property type="component" value="Unassembled WGS sequence"/>
</dbReference>
<dbReference type="InterPro" id="IPR048579">
    <property type="entry name" value="RNAseD_HRDC_C"/>
</dbReference>
<dbReference type="PROSITE" id="PS50967">
    <property type="entry name" value="HRDC"/>
    <property type="match status" value="1"/>
</dbReference>
<comment type="catalytic activity">
    <reaction evidence="6">
        <text>Exonucleolytic cleavage that removes extra residues from the 3'-terminus of tRNA to produce 5'-mononucleotides.</text>
        <dbReference type="EC" id="3.1.13.5"/>
    </reaction>
</comment>
<keyword evidence="1 6" id="KW-0963">Cytoplasm</keyword>
<proteinExistence type="inferred from homology"/>
<keyword evidence="3 6" id="KW-0540">Nuclease</keyword>
<dbReference type="EMBL" id="JAMDKS010000001">
    <property type="protein sequence ID" value="MEE6111765.1"/>
    <property type="molecule type" value="Genomic_DNA"/>
</dbReference>
<dbReference type="SMART" id="SM00474">
    <property type="entry name" value="35EXOc"/>
    <property type="match status" value="1"/>
</dbReference>
<dbReference type="PANTHER" id="PTHR47649:SF1">
    <property type="entry name" value="RIBONUCLEASE D"/>
    <property type="match status" value="1"/>
</dbReference>
<accession>A0ABU7QMJ1</accession>
<dbReference type="Gene3D" id="3.30.420.10">
    <property type="entry name" value="Ribonuclease H-like superfamily/Ribonuclease H"/>
    <property type="match status" value="1"/>
</dbReference>
<dbReference type="InterPro" id="IPR012337">
    <property type="entry name" value="RNaseH-like_sf"/>
</dbReference>
<dbReference type="SUPFAM" id="SSF47819">
    <property type="entry name" value="HRDC-like"/>
    <property type="match status" value="2"/>
</dbReference>
<dbReference type="InterPro" id="IPR002562">
    <property type="entry name" value="3'-5'_exonuclease_dom"/>
</dbReference>
<evidence type="ECO:0000313" key="8">
    <source>
        <dbReference type="EMBL" id="MEE6111765.1"/>
    </source>
</evidence>
<dbReference type="InterPro" id="IPR036397">
    <property type="entry name" value="RNaseH_sf"/>
</dbReference>
<comment type="function">
    <text evidence="6">Exonuclease involved in the 3' processing of various precursor tRNAs. Initiates hydrolysis at the 3'-terminus of an RNA molecule and releases 5'-mononucleotides.</text>
</comment>
<dbReference type="InterPro" id="IPR010997">
    <property type="entry name" value="HRDC-like_sf"/>
</dbReference>
<dbReference type="Pfam" id="PF00570">
    <property type="entry name" value="HRDC"/>
    <property type="match status" value="1"/>
</dbReference>
<comment type="caution">
    <text evidence="8">The sequence shown here is derived from an EMBL/GenBank/DDBJ whole genome shotgun (WGS) entry which is preliminary data.</text>
</comment>
<dbReference type="SUPFAM" id="SSF53098">
    <property type="entry name" value="Ribonuclease H-like"/>
    <property type="match status" value="1"/>
</dbReference>
<dbReference type="RefSeq" id="WP_194750170.1">
    <property type="nucleotide sequence ID" value="NZ_JACEWB010000001.1"/>
</dbReference>
<evidence type="ECO:0000256" key="1">
    <source>
        <dbReference type="ARBA" id="ARBA00022490"/>
    </source>
</evidence>
<dbReference type="CDD" id="cd06142">
    <property type="entry name" value="RNaseD_exo"/>
    <property type="match status" value="1"/>
</dbReference>
<dbReference type="InterPro" id="IPR006292">
    <property type="entry name" value="RNase_D"/>
</dbReference>
<evidence type="ECO:0000256" key="4">
    <source>
        <dbReference type="ARBA" id="ARBA00022801"/>
    </source>
</evidence>
<protein>
    <recommendedName>
        <fullName evidence="6">Ribonuclease D</fullName>
        <shortName evidence="6">RNase D</shortName>
        <ecNumber evidence="6">3.1.13.5</ecNumber>
    </recommendedName>
</protein>
<dbReference type="InterPro" id="IPR051086">
    <property type="entry name" value="RNase_D-like"/>
</dbReference>
<reference evidence="8 9" key="1">
    <citation type="journal article" date="2022" name="Front. Microbiol.">
        <title>Commensal bacteria contribute to the growth of multidrug-resistant Avibacterium paragallinarum in chickens.</title>
        <authorList>
            <person name="Zhu J."/>
            <person name="Chen Y."/>
            <person name="Wu Y."/>
            <person name="Wang Y."/>
            <person name="Zhu K."/>
        </authorList>
    </citation>
    <scope>NUCLEOTIDE SEQUENCE [LARGE SCALE GENOMIC DNA]</scope>
    <source>
        <strain evidence="8 9">AV12</strain>
    </source>
</reference>
<feature type="domain" description="HRDC" evidence="7">
    <location>
        <begin position="221"/>
        <end position="300"/>
    </location>
</feature>
<organism evidence="8 9">
    <name type="scientific">Avibacterium paragallinarum</name>
    <name type="common">Haemophilus gallinarum</name>
    <dbReference type="NCBI Taxonomy" id="728"/>
    <lineage>
        <taxon>Bacteria</taxon>
        <taxon>Pseudomonadati</taxon>
        <taxon>Pseudomonadota</taxon>
        <taxon>Gammaproteobacteria</taxon>
        <taxon>Pasteurellales</taxon>
        <taxon>Pasteurellaceae</taxon>
        <taxon>Avibacterium</taxon>
    </lineage>
</organism>
<dbReference type="EC" id="3.1.13.5" evidence="6"/>
<dbReference type="InterPro" id="IPR044876">
    <property type="entry name" value="HRDC_dom_sf"/>
</dbReference>
<keyword evidence="5 6" id="KW-0269">Exonuclease</keyword>
<dbReference type="Pfam" id="PF01612">
    <property type="entry name" value="DNA_pol_A_exo1"/>
    <property type="match status" value="1"/>
</dbReference>
<evidence type="ECO:0000259" key="7">
    <source>
        <dbReference type="PROSITE" id="PS50967"/>
    </source>
</evidence>
<evidence type="ECO:0000256" key="2">
    <source>
        <dbReference type="ARBA" id="ARBA00022694"/>
    </source>
</evidence>
<dbReference type="InterPro" id="IPR002121">
    <property type="entry name" value="HRDC_dom"/>
</dbReference>
<keyword evidence="9" id="KW-1185">Reference proteome</keyword>
<comment type="subcellular location">
    <subcellularLocation>
        <location evidence="6">Cytoplasm</location>
    </subcellularLocation>
</comment>